<proteinExistence type="predicted"/>
<evidence type="ECO:0000313" key="1">
    <source>
        <dbReference type="EMBL" id="KAF3885689.1"/>
    </source>
</evidence>
<evidence type="ECO:0000313" key="2">
    <source>
        <dbReference type="EMBL" id="KIE08363.1"/>
    </source>
</evidence>
<dbReference type="EMBL" id="JHEG02000058">
    <property type="protein sequence ID" value="KIE08363.1"/>
    <property type="molecule type" value="Genomic_DNA"/>
</dbReference>
<dbReference type="EMBL" id="JHEG04000001">
    <property type="protein sequence ID" value="KAF3885689.1"/>
    <property type="molecule type" value="Genomic_DNA"/>
</dbReference>
<keyword evidence="3" id="KW-1185">Reference proteome</keyword>
<name>A0A0C1QXB7_9CYAN</name>
<dbReference type="Proteomes" id="UP000029738">
    <property type="component" value="Unassembled WGS sequence"/>
</dbReference>
<comment type="caution">
    <text evidence="2">The sequence shown here is derived from an EMBL/GenBank/DDBJ whole genome shotgun (WGS) entry which is preliminary data.</text>
</comment>
<protein>
    <submittedName>
        <fullName evidence="2">Uncharacterized protein</fullName>
    </submittedName>
</protein>
<gene>
    <name evidence="2" type="ORF">DA73_0227550</name>
    <name evidence="1" type="ORF">DA73_0400009580</name>
</gene>
<dbReference type="AlphaFoldDB" id="A0A0C1QXB7"/>
<reference evidence="1" key="2">
    <citation type="submission" date="2019-11" db="EMBL/GenBank/DDBJ databases">
        <title>Improved Assembly of Tolypothrix boutellei genome.</title>
        <authorList>
            <person name="Sarangi A.N."/>
            <person name="Mukherjee M."/>
            <person name="Ghosh S."/>
            <person name="Singh D."/>
            <person name="Das A."/>
            <person name="Kant S."/>
            <person name="Prusty A."/>
            <person name="Tripathy S."/>
        </authorList>
    </citation>
    <scope>NUCLEOTIDE SEQUENCE</scope>
    <source>
        <strain evidence="1">VB521301</strain>
    </source>
</reference>
<sequence length="65" mass="7708">MYAVAYRVVERSEQPSLDIWYESFNSGDLLPTLPLWLSGWFCLLVDLNTTYDRTCCKQRILFNRV</sequence>
<accession>A0A0C1QXB7</accession>
<evidence type="ECO:0000313" key="3">
    <source>
        <dbReference type="Proteomes" id="UP000029738"/>
    </source>
</evidence>
<dbReference type="RefSeq" id="WP_050046181.1">
    <property type="nucleotide sequence ID" value="NZ_JHEG04000001.1"/>
</dbReference>
<organism evidence="2">
    <name type="scientific">Tolypothrix bouteillei VB521301</name>
    <dbReference type="NCBI Taxonomy" id="1479485"/>
    <lineage>
        <taxon>Bacteria</taxon>
        <taxon>Bacillati</taxon>
        <taxon>Cyanobacteriota</taxon>
        <taxon>Cyanophyceae</taxon>
        <taxon>Nostocales</taxon>
        <taxon>Tolypothrichaceae</taxon>
        <taxon>Tolypothrix</taxon>
    </lineage>
</organism>
<reference evidence="2" key="1">
    <citation type="journal article" date="2015" name="Genome Announc.">
        <title>Draft Genome Sequence of Tolypothrix boutellei Strain VB521301.</title>
        <authorList>
            <person name="Chandrababunaidu M.M."/>
            <person name="Singh D."/>
            <person name="Sen D."/>
            <person name="Bhan S."/>
            <person name="Das S."/>
            <person name="Gupta A."/>
            <person name="Adhikary S.P."/>
            <person name="Tripathy S."/>
        </authorList>
    </citation>
    <scope>NUCLEOTIDE SEQUENCE</scope>
    <source>
        <strain evidence="2">VB521301</strain>
    </source>
</reference>